<dbReference type="AlphaFoldDB" id="A0A5N3WR70"/>
<comment type="caution">
    <text evidence="1">The sequence shown here is derived from an EMBL/GenBank/DDBJ whole genome shotgun (WGS) entry which is preliminary data.</text>
</comment>
<evidence type="ECO:0000313" key="2">
    <source>
        <dbReference type="Proteomes" id="UP000326458"/>
    </source>
</evidence>
<proteinExistence type="predicted"/>
<sequence length="59" mass="6671">MTKIELAFQCGENFPFEYSKREICTCASRTNCLGSVRNAAVEERILCLRPERSHAVFSG</sequence>
<keyword evidence="2" id="KW-1185">Reference proteome</keyword>
<name>A0A5N3WR70_MUNMU</name>
<gene>
    <name evidence="1" type="ORF">FD754_007474</name>
</gene>
<reference evidence="1 2" key="1">
    <citation type="submission" date="2019-06" db="EMBL/GenBank/DDBJ databases">
        <title>Discovery of a novel chromosome fission-fusion reversal in muntjac.</title>
        <authorList>
            <person name="Mudd A.B."/>
            <person name="Bredeson J.V."/>
            <person name="Baum R."/>
            <person name="Hockemeyer D."/>
            <person name="Rokhsar D.S."/>
        </authorList>
    </citation>
    <scope>NUCLEOTIDE SEQUENCE [LARGE SCALE GENOMIC DNA]</scope>
    <source>
        <strain evidence="1">UTSW_UCB_Mm</strain>
        <tissue evidence="1">Fibroblast cell line</tissue>
    </source>
</reference>
<evidence type="ECO:0000313" key="1">
    <source>
        <dbReference type="EMBL" id="KAB0363318.1"/>
    </source>
</evidence>
<dbReference type="EMBL" id="VCEA01000001">
    <property type="protein sequence ID" value="KAB0363318.1"/>
    <property type="molecule type" value="Genomic_DNA"/>
</dbReference>
<protein>
    <submittedName>
        <fullName evidence="1">Uncharacterized protein</fullName>
    </submittedName>
</protein>
<organism evidence="1 2">
    <name type="scientific">Muntiacus muntjak</name>
    <name type="common">Barking deer</name>
    <name type="synonym">Indian muntjac</name>
    <dbReference type="NCBI Taxonomy" id="9888"/>
    <lineage>
        <taxon>Eukaryota</taxon>
        <taxon>Metazoa</taxon>
        <taxon>Chordata</taxon>
        <taxon>Craniata</taxon>
        <taxon>Vertebrata</taxon>
        <taxon>Euteleostomi</taxon>
        <taxon>Mammalia</taxon>
        <taxon>Eutheria</taxon>
        <taxon>Laurasiatheria</taxon>
        <taxon>Artiodactyla</taxon>
        <taxon>Ruminantia</taxon>
        <taxon>Pecora</taxon>
        <taxon>Cervidae</taxon>
        <taxon>Muntiacinae</taxon>
        <taxon>Muntiacus</taxon>
    </lineage>
</organism>
<dbReference type="Proteomes" id="UP000326458">
    <property type="component" value="Unassembled WGS sequence"/>
</dbReference>
<accession>A0A5N3WR70</accession>